<evidence type="ECO:0000313" key="3">
    <source>
        <dbReference type="Proteomes" id="UP001066276"/>
    </source>
</evidence>
<gene>
    <name evidence="2" type="ORF">NDU88_003005</name>
</gene>
<accession>A0AAV7Q8R4</accession>
<evidence type="ECO:0000256" key="1">
    <source>
        <dbReference type="SAM" id="MobiDB-lite"/>
    </source>
</evidence>
<dbReference type="AlphaFoldDB" id="A0AAV7Q8R4"/>
<comment type="caution">
    <text evidence="2">The sequence shown here is derived from an EMBL/GenBank/DDBJ whole genome shotgun (WGS) entry which is preliminary data.</text>
</comment>
<feature type="compositionally biased region" description="Basic residues" evidence="1">
    <location>
        <begin position="135"/>
        <end position="145"/>
    </location>
</feature>
<sequence length="201" mass="21051">MADRSRGPGERPWPAHVAARANRPCPVAGLPLSRSLVGPLLCQLLGGVRSSRPRSLPRLYSSRPSQGHTISAVPAAPRAAGFHVWLHPQALYLCVPTAAADSLWVPICTRARDGPTGTCLLLSVPRGSSTIAHARGARPRRRPQPPHRPVTSPGRKAAGRAPNSARGASLCPQGVGPSPPECARAVQLPEKAHAAILATPL</sequence>
<dbReference type="Proteomes" id="UP001066276">
    <property type="component" value="Chromosome 6"/>
</dbReference>
<evidence type="ECO:0000313" key="2">
    <source>
        <dbReference type="EMBL" id="KAJ1136590.1"/>
    </source>
</evidence>
<protein>
    <submittedName>
        <fullName evidence="2">Uncharacterized protein</fullName>
    </submittedName>
</protein>
<name>A0AAV7Q8R4_PLEWA</name>
<feature type="region of interest" description="Disordered" evidence="1">
    <location>
        <begin position="130"/>
        <end position="182"/>
    </location>
</feature>
<proteinExistence type="predicted"/>
<reference evidence="2" key="1">
    <citation type="journal article" date="2022" name="bioRxiv">
        <title>Sequencing and chromosome-scale assembly of the giantPleurodeles waltlgenome.</title>
        <authorList>
            <person name="Brown T."/>
            <person name="Elewa A."/>
            <person name="Iarovenko S."/>
            <person name="Subramanian E."/>
            <person name="Araus A.J."/>
            <person name="Petzold A."/>
            <person name="Susuki M."/>
            <person name="Suzuki K.-i.T."/>
            <person name="Hayashi T."/>
            <person name="Toyoda A."/>
            <person name="Oliveira C."/>
            <person name="Osipova E."/>
            <person name="Leigh N.D."/>
            <person name="Simon A."/>
            <person name="Yun M.H."/>
        </authorList>
    </citation>
    <scope>NUCLEOTIDE SEQUENCE</scope>
    <source>
        <strain evidence="2">20211129_DDA</strain>
        <tissue evidence="2">Liver</tissue>
    </source>
</reference>
<keyword evidence="3" id="KW-1185">Reference proteome</keyword>
<organism evidence="2 3">
    <name type="scientific">Pleurodeles waltl</name>
    <name type="common">Iberian ribbed newt</name>
    <dbReference type="NCBI Taxonomy" id="8319"/>
    <lineage>
        <taxon>Eukaryota</taxon>
        <taxon>Metazoa</taxon>
        <taxon>Chordata</taxon>
        <taxon>Craniata</taxon>
        <taxon>Vertebrata</taxon>
        <taxon>Euteleostomi</taxon>
        <taxon>Amphibia</taxon>
        <taxon>Batrachia</taxon>
        <taxon>Caudata</taxon>
        <taxon>Salamandroidea</taxon>
        <taxon>Salamandridae</taxon>
        <taxon>Pleurodelinae</taxon>
        <taxon>Pleurodeles</taxon>
    </lineage>
</organism>
<dbReference type="EMBL" id="JANPWB010000010">
    <property type="protein sequence ID" value="KAJ1136590.1"/>
    <property type="molecule type" value="Genomic_DNA"/>
</dbReference>